<evidence type="ECO:0000313" key="2">
    <source>
        <dbReference type="Proteomes" id="UP000789405"/>
    </source>
</evidence>
<dbReference type="OrthoDB" id="2431741at2759"/>
<sequence length="201" mass="23394">FPNDNIRLKYLRSKVISKPDLLTEAELFRTVISTPELRTINTTNTVKAAMRKIINAPILKWNDFFVNAYNFSLTLDTSNRRFRNPEIKEIELSVEDSVVDIFLKTVNEINNQRLILLPKPERWCKPYVFEGIKGRLDAVRCSADNKELLIAPSKILSIVVVKPEQLMQNLIDHGTELFEAYNTALTTNYNEARHEKNHWNY</sequence>
<dbReference type="Proteomes" id="UP000789405">
    <property type="component" value="Unassembled WGS sequence"/>
</dbReference>
<name>A0A9N9I2J9_9GLOM</name>
<organism evidence="1 2">
    <name type="scientific">Dentiscutata erythropus</name>
    <dbReference type="NCBI Taxonomy" id="1348616"/>
    <lineage>
        <taxon>Eukaryota</taxon>
        <taxon>Fungi</taxon>
        <taxon>Fungi incertae sedis</taxon>
        <taxon>Mucoromycota</taxon>
        <taxon>Glomeromycotina</taxon>
        <taxon>Glomeromycetes</taxon>
        <taxon>Diversisporales</taxon>
        <taxon>Gigasporaceae</taxon>
        <taxon>Dentiscutata</taxon>
    </lineage>
</organism>
<reference evidence="1" key="1">
    <citation type="submission" date="2021-06" db="EMBL/GenBank/DDBJ databases">
        <authorList>
            <person name="Kallberg Y."/>
            <person name="Tangrot J."/>
            <person name="Rosling A."/>
        </authorList>
    </citation>
    <scope>NUCLEOTIDE SEQUENCE</scope>
    <source>
        <strain evidence="1">MA453B</strain>
    </source>
</reference>
<evidence type="ECO:0000313" key="1">
    <source>
        <dbReference type="EMBL" id="CAG8717819.1"/>
    </source>
</evidence>
<accession>A0A9N9I2J9</accession>
<gene>
    <name evidence="1" type="ORF">DERYTH_LOCUS14078</name>
</gene>
<dbReference type="EMBL" id="CAJVPY010010333">
    <property type="protein sequence ID" value="CAG8717819.1"/>
    <property type="molecule type" value="Genomic_DNA"/>
</dbReference>
<comment type="caution">
    <text evidence="1">The sequence shown here is derived from an EMBL/GenBank/DDBJ whole genome shotgun (WGS) entry which is preliminary data.</text>
</comment>
<feature type="non-terminal residue" evidence="1">
    <location>
        <position position="1"/>
    </location>
</feature>
<keyword evidence="2" id="KW-1185">Reference proteome</keyword>
<proteinExistence type="predicted"/>
<protein>
    <submittedName>
        <fullName evidence="1">25211_t:CDS:1</fullName>
    </submittedName>
</protein>
<dbReference type="AlphaFoldDB" id="A0A9N9I2J9"/>